<evidence type="ECO:0000256" key="5">
    <source>
        <dbReference type="ARBA" id="ARBA00022737"/>
    </source>
</evidence>
<name>A0A8C9H5L2_9PRIM</name>
<evidence type="ECO:0000256" key="12">
    <source>
        <dbReference type="ARBA" id="ARBA00038361"/>
    </source>
</evidence>
<dbReference type="InterPro" id="IPR007110">
    <property type="entry name" value="Ig-like_dom"/>
</dbReference>
<dbReference type="GO" id="GO:0007155">
    <property type="term" value="P:cell adhesion"/>
    <property type="evidence" value="ECO:0007669"/>
    <property type="project" value="UniProtKB-KW"/>
</dbReference>
<dbReference type="CDD" id="cd05712">
    <property type="entry name" value="IgV_CD33"/>
    <property type="match status" value="1"/>
</dbReference>
<dbReference type="InterPro" id="IPR013783">
    <property type="entry name" value="Ig-like_fold"/>
</dbReference>
<feature type="domain" description="Ig-like" evidence="15">
    <location>
        <begin position="56"/>
        <end position="166"/>
    </location>
</feature>
<gene>
    <name evidence="16" type="primary">SIGLEC5</name>
</gene>
<feature type="transmembrane region" description="Helical" evidence="14">
    <location>
        <begin position="575"/>
        <end position="596"/>
    </location>
</feature>
<evidence type="ECO:0000256" key="6">
    <source>
        <dbReference type="ARBA" id="ARBA00022889"/>
    </source>
</evidence>
<organism evidence="16 17">
    <name type="scientific">Piliocolobus tephrosceles</name>
    <name type="common">Ugandan red Colobus</name>
    <dbReference type="NCBI Taxonomy" id="591936"/>
    <lineage>
        <taxon>Eukaryota</taxon>
        <taxon>Metazoa</taxon>
        <taxon>Chordata</taxon>
        <taxon>Craniata</taxon>
        <taxon>Vertebrata</taxon>
        <taxon>Euteleostomi</taxon>
        <taxon>Mammalia</taxon>
        <taxon>Eutheria</taxon>
        <taxon>Euarchontoglires</taxon>
        <taxon>Primates</taxon>
        <taxon>Haplorrhini</taxon>
        <taxon>Catarrhini</taxon>
        <taxon>Cercopithecidae</taxon>
        <taxon>Colobinae</taxon>
        <taxon>Piliocolobus</taxon>
    </lineage>
</organism>
<dbReference type="FunFam" id="2.60.40.10:FF:000829">
    <property type="entry name" value="Sialic acid-binding Ig-like lectin 8"/>
    <property type="match status" value="1"/>
</dbReference>
<dbReference type="SMART" id="SM00409">
    <property type="entry name" value="IG"/>
    <property type="match status" value="3"/>
</dbReference>
<dbReference type="Pfam" id="PF07686">
    <property type="entry name" value="V-set"/>
    <property type="match status" value="1"/>
</dbReference>
<dbReference type="PROSITE" id="PS00290">
    <property type="entry name" value="IG_MHC"/>
    <property type="match status" value="1"/>
</dbReference>
<dbReference type="Gene3D" id="2.60.40.10">
    <property type="entry name" value="Immunoglobulins"/>
    <property type="match status" value="3"/>
</dbReference>
<feature type="domain" description="Ig-like" evidence="15">
    <location>
        <begin position="183"/>
        <end position="266"/>
    </location>
</feature>
<dbReference type="Ensembl" id="ENSPTET00000021846.1">
    <property type="protein sequence ID" value="ENSPTEP00000014573.1"/>
    <property type="gene ID" value="ENSPTEG00000016264.1"/>
</dbReference>
<dbReference type="InterPro" id="IPR036179">
    <property type="entry name" value="Ig-like_dom_sf"/>
</dbReference>
<evidence type="ECO:0000256" key="1">
    <source>
        <dbReference type="ARBA" id="ARBA00004479"/>
    </source>
</evidence>
<evidence type="ECO:0000256" key="11">
    <source>
        <dbReference type="ARBA" id="ARBA00023319"/>
    </source>
</evidence>
<comment type="similarity">
    <text evidence="12">Belongs to the immunoglobulin superfamily. SIGLEC (sialic acid binding Ig-like lectin) family.</text>
</comment>
<protein>
    <submittedName>
        <fullName evidence="16">Sialic acid binding Ig like lectin 5</fullName>
    </submittedName>
</protein>
<dbReference type="SUPFAM" id="SSF48726">
    <property type="entry name" value="Immunoglobulin"/>
    <property type="match status" value="4"/>
</dbReference>
<dbReference type="PANTHER" id="PTHR12035">
    <property type="entry name" value="SIALIC ACID BINDING IMMUNOGLOBULIN-LIKE LECTIN"/>
    <property type="match status" value="1"/>
</dbReference>
<evidence type="ECO:0000256" key="9">
    <source>
        <dbReference type="ARBA" id="ARBA00023157"/>
    </source>
</evidence>
<dbReference type="GO" id="GO:0033691">
    <property type="term" value="F:sialic acid binding"/>
    <property type="evidence" value="ECO:0007669"/>
    <property type="project" value="TreeGrafter"/>
</dbReference>
<dbReference type="Proteomes" id="UP000694416">
    <property type="component" value="Unplaced"/>
</dbReference>
<dbReference type="InterPro" id="IPR003006">
    <property type="entry name" value="Ig/MHC_CS"/>
</dbReference>
<keyword evidence="4" id="KW-0430">Lectin</keyword>
<keyword evidence="9" id="KW-1015">Disulfide bond</keyword>
<dbReference type="PANTHER" id="PTHR12035:SF125">
    <property type="entry name" value="SIALIC ACID-BINDING IG-LIKE LECTIN 5"/>
    <property type="match status" value="1"/>
</dbReference>
<dbReference type="InterPro" id="IPR013106">
    <property type="entry name" value="Ig_V-set"/>
</dbReference>
<keyword evidence="5" id="KW-0677">Repeat</keyword>
<keyword evidence="6" id="KW-0130">Cell adhesion</keyword>
<keyword evidence="17" id="KW-1185">Reference proteome</keyword>
<sequence length="629" mass="69446">MLEAHPLLSGQAWTTTVHNRKCGKVKEAVPVHLQLITVIRRVLDLPILKGSLQEEPGYELQVQKSVTVQEGLCVLVPCSFSYPWTVWYSSPPLYIYWFLNEKSPYYDEPVATNNPDRKVKSETQGRFRLLGDVRNKNCSLSIGDARMEDTGIYSFRVERGRDVKYTYIQNKLNLEVTALTEKPDVHFLEPLESGRLTRLSCSLPGSCGVGRPLTFSWTGDALSPLDPETTRSSELTLTPRPEDHGTNLTCQVKRRGAQVTTERTVQLNVSYAPQNITIFRNGTALEILQNTSTLLVPEGQALWLLCEAPSNPPAHLSWFQASSAPNATPISNTGILALPRVEFAKEGVFTCRAQHPLGSLHIFLNLSVYSLPQLLGPSCSWEAESLHCSCSFRAWPAPSLCWWLGEKPLEGNSSQGSFKVNSSSARPWTNSSLILHGGLTSGLKVSCKGWYIHGSQSSSVLLLQGSLNLRTGVVPAALGGAGVMALLCICLCLIFFLIVKVRRKQAAGSPEQMDDEDPIMGTISWVSGLGIFSCACPLGKSRLSSSAFHQTHSSLVSWEFSSLPFSPFISQIQEIIMSHSTLFVCLFVCLFLRWSFTLVTQTEVQWCNLWLTATSPSQVQAILLPQPPK</sequence>
<dbReference type="AlphaFoldDB" id="A0A8C9H5L2"/>
<evidence type="ECO:0000256" key="13">
    <source>
        <dbReference type="SAM" id="MobiDB-lite"/>
    </source>
</evidence>
<dbReference type="InterPro" id="IPR003599">
    <property type="entry name" value="Ig_sub"/>
</dbReference>
<dbReference type="Pfam" id="PF13895">
    <property type="entry name" value="Ig_2"/>
    <property type="match status" value="1"/>
</dbReference>
<feature type="transmembrane region" description="Helical" evidence="14">
    <location>
        <begin position="476"/>
        <end position="499"/>
    </location>
</feature>
<feature type="region of interest" description="Disordered" evidence="13">
    <location>
        <begin position="226"/>
        <end position="246"/>
    </location>
</feature>
<feature type="domain" description="Ig-like" evidence="15">
    <location>
        <begin position="273"/>
        <end position="367"/>
    </location>
</feature>
<evidence type="ECO:0000256" key="4">
    <source>
        <dbReference type="ARBA" id="ARBA00022734"/>
    </source>
</evidence>
<accession>A0A8C9H5L2</accession>
<keyword evidence="3" id="KW-0732">Signal</keyword>
<dbReference type="PROSITE" id="PS50835">
    <property type="entry name" value="IG_LIKE"/>
    <property type="match status" value="3"/>
</dbReference>
<dbReference type="GO" id="GO:0005886">
    <property type="term" value="C:plasma membrane"/>
    <property type="evidence" value="ECO:0007669"/>
    <property type="project" value="TreeGrafter"/>
</dbReference>
<comment type="subcellular location">
    <subcellularLocation>
        <location evidence="1">Membrane</location>
        <topology evidence="1">Single-pass type I membrane protein</topology>
    </subcellularLocation>
</comment>
<dbReference type="GO" id="GO:0030246">
    <property type="term" value="F:carbohydrate binding"/>
    <property type="evidence" value="ECO:0007669"/>
    <property type="project" value="UniProtKB-KW"/>
</dbReference>
<dbReference type="InterPro" id="IPR003598">
    <property type="entry name" value="Ig_sub2"/>
</dbReference>
<evidence type="ECO:0000256" key="8">
    <source>
        <dbReference type="ARBA" id="ARBA00023136"/>
    </source>
</evidence>
<reference evidence="16" key="1">
    <citation type="submission" date="2025-08" db="UniProtKB">
        <authorList>
            <consortium name="Ensembl"/>
        </authorList>
    </citation>
    <scope>IDENTIFICATION</scope>
</reference>
<evidence type="ECO:0000256" key="2">
    <source>
        <dbReference type="ARBA" id="ARBA00022692"/>
    </source>
</evidence>
<proteinExistence type="inferred from homology"/>
<evidence type="ECO:0000256" key="10">
    <source>
        <dbReference type="ARBA" id="ARBA00023180"/>
    </source>
</evidence>
<evidence type="ECO:0000256" key="3">
    <source>
        <dbReference type="ARBA" id="ARBA00022729"/>
    </source>
</evidence>
<keyword evidence="2 14" id="KW-0812">Transmembrane</keyword>
<dbReference type="InterPro" id="IPR051036">
    <property type="entry name" value="SIGLEC"/>
</dbReference>
<keyword evidence="10" id="KW-0325">Glycoprotein</keyword>
<reference evidence="16" key="2">
    <citation type="submission" date="2025-09" db="UniProtKB">
        <authorList>
            <consortium name="Ensembl"/>
        </authorList>
    </citation>
    <scope>IDENTIFICATION</scope>
</reference>
<evidence type="ECO:0000256" key="7">
    <source>
        <dbReference type="ARBA" id="ARBA00022989"/>
    </source>
</evidence>
<keyword evidence="11" id="KW-0393">Immunoglobulin domain</keyword>
<evidence type="ECO:0000313" key="17">
    <source>
        <dbReference type="Proteomes" id="UP000694416"/>
    </source>
</evidence>
<keyword evidence="7 14" id="KW-1133">Transmembrane helix</keyword>
<dbReference type="SMART" id="SM00408">
    <property type="entry name" value="IGc2"/>
    <property type="match status" value="1"/>
</dbReference>
<evidence type="ECO:0000259" key="15">
    <source>
        <dbReference type="PROSITE" id="PS50835"/>
    </source>
</evidence>
<evidence type="ECO:0000313" key="16">
    <source>
        <dbReference type="Ensembl" id="ENSPTEP00000014573.1"/>
    </source>
</evidence>
<evidence type="ECO:0000256" key="14">
    <source>
        <dbReference type="SAM" id="Phobius"/>
    </source>
</evidence>
<keyword evidence="8 14" id="KW-0472">Membrane</keyword>